<organism evidence="1 2">
    <name type="scientific">Stentor coeruleus</name>
    <dbReference type="NCBI Taxonomy" id="5963"/>
    <lineage>
        <taxon>Eukaryota</taxon>
        <taxon>Sar</taxon>
        <taxon>Alveolata</taxon>
        <taxon>Ciliophora</taxon>
        <taxon>Postciliodesmatophora</taxon>
        <taxon>Heterotrichea</taxon>
        <taxon>Heterotrichida</taxon>
        <taxon>Stentoridae</taxon>
        <taxon>Stentor</taxon>
    </lineage>
</organism>
<evidence type="ECO:0000313" key="2">
    <source>
        <dbReference type="Proteomes" id="UP000187209"/>
    </source>
</evidence>
<gene>
    <name evidence="1" type="ORF">SteCoe_10369</name>
</gene>
<name>A0A1R2CFK9_9CILI</name>
<accession>A0A1R2CFK9</accession>
<protein>
    <submittedName>
        <fullName evidence="1">Uncharacterized protein</fullName>
    </submittedName>
</protein>
<proteinExistence type="predicted"/>
<dbReference type="EMBL" id="MPUH01000167">
    <property type="protein sequence ID" value="OMJ87808.1"/>
    <property type="molecule type" value="Genomic_DNA"/>
</dbReference>
<comment type="caution">
    <text evidence="1">The sequence shown here is derived from an EMBL/GenBank/DDBJ whole genome shotgun (WGS) entry which is preliminary data.</text>
</comment>
<dbReference type="Proteomes" id="UP000187209">
    <property type="component" value="Unassembled WGS sequence"/>
</dbReference>
<dbReference type="OrthoDB" id="49113at2759"/>
<evidence type="ECO:0000313" key="1">
    <source>
        <dbReference type="EMBL" id="OMJ87808.1"/>
    </source>
</evidence>
<reference evidence="1 2" key="1">
    <citation type="submission" date="2016-11" db="EMBL/GenBank/DDBJ databases">
        <title>The macronuclear genome of Stentor coeruleus: a giant cell with tiny introns.</title>
        <authorList>
            <person name="Slabodnick M."/>
            <person name="Ruby J.G."/>
            <person name="Reiff S.B."/>
            <person name="Swart E.C."/>
            <person name="Gosai S."/>
            <person name="Prabakaran S."/>
            <person name="Witkowska E."/>
            <person name="Larue G.E."/>
            <person name="Fisher S."/>
            <person name="Freeman R.M."/>
            <person name="Gunawardena J."/>
            <person name="Chu W."/>
            <person name="Stover N.A."/>
            <person name="Gregory B.D."/>
            <person name="Nowacki M."/>
            <person name="Derisi J."/>
            <person name="Roy S.W."/>
            <person name="Marshall W.F."/>
            <person name="Sood P."/>
        </authorList>
    </citation>
    <scope>NUCLEOTIDE SEQUENCE [LARGE SCALE GENOMIC DNA]</scope>
    <source>
        <strain evidence="1">WM001</strain>
    </source>
</reference>
<keyword evidence="2" id="KW-1185">Reference proteome</keyword>
<dbReference type="AlphaFoldDB" id="A0A1R2CFK9"/>
<sequence length="428" mass="50343">MEARQKNSKKLRFVNFVQTNSKKLRLVNFAQTNAERYGITENIMKYCKIKVVDYSGNSYLKIKFPNDPSYQRLKSWRKCYFTDTGNSSIFDALLCNCALGKDDIGLNESKIFYNYNYSLNCNDRIFTFNIRPFSTFVQLEVKLKRETFIENGFLQTNRRGNQYLNALMFSIKRNDFTETSYNNKTPLVIKSPEKYLHFDRFSTIFPCEFSNMCFNYLRTLDLGLENFDNQGNRCYCKICFPDIWINSQVIGNETYIIPRGWMRFGIKTPFMFTNVNHIWRSWPNAFHGTNPTAIRSILQDKTLLTPDDFTSEGKRVGVKIRPDQRGTYYVSPHICYASHSWYSNIQKLDHRNGKPRYAQLVFAVKIRPGCYKKKEETEGGAKKLFDDYSIIKENEIEWYSKTRGSVLLYGLLIRVFGETKKKEIVRLS</sequence>